<reference evidence="1 2" key="1">
    <citation type="journal article" date="2019" name="PLoS ONE">
        <title>Pup mortality in New Zealand sea lions (Phocarctos hookeri) at Enderby Island, Auckland Islands, 2013-18.</title>
        <authorList>
            <person name="Michael S.A."/>
            <person name="Hayman D.T.S."/>
            <person name="Gray R."/>
            <person name="Zhang J."/>
            <person name="Rogers L."/>
            <person name="Roe W.D."/>
        </authorList>
    </citation>
    <scope>NUCLEOTIDE SEQUENCE [LARGE SCALE GENOMIC DNA]</scope>
    <source>
        <strain evidence="1 2">SM868</strain>
    </source>
</reference>
<gene>
    <name evidence="1" type="ORF">GB996_04705</name>
</gene>
<evidence type="ECO:0000313" key="1">
    <source>
        <dbReference type="EMBL" id="MUG32092.1"/>
    </source>
</evidence>
<name>A0A844LZI5_9GAMM</name>
<keyword evidence="2" id="KW-1185">Reference proteome</keyword>
<organism evidence="1 2">
    <name type="scientific">Psychrobacter sanguinis</name>
    <dbReference type="NCBI Taxonomy" id="861445"/>
    <lineage>
        <taxon>Bacteria</taxon>
        <taxon>Pseudomonadati</taxon>
        <taxon>Pseudomonadota</taxon>
        <taxon>Gammaproteobacteria</taxon>
        <taxon>Moraxellales</taxon>
        <taxon>Moraxellaceae</taxon>
        <taxon>Psychrobacter</taxon>
    </lineage>
</organism>
<proteinExistence type="predicted"/>
<comment type="caution">
    <text evidence="1">The sequence shown here is derived from an EMBL/GenBank/DDBJ whole genome shotgun (WGS) entry which is preliminary data.</text>
</comment>
<accession>A0A844LZI5</accession>
<dbReference type="Proteomes" id="UP000442109">
    <property type="component" value="Unassembled WGS sequence"/>
</dbReference>
<evidence type="ECO:0000313" key="2">
    <source>
        <dbReference type="Proteomes" id="UP000442109"/>
    </source>
</evidence>
<protein>
    <recommendedName>
        <fullName evidence="3">Integral membrane protein</fullName>
    </recommendedName>
</protein>
<dbReference type="EMBL" id="WFKQ01000002">
    <property type="protein sequence ID" value="MUG32092.1"/>
    <property type="molecule type" value="Genomic_DNA"/>
</dbReference>
<dbReference type="OrthoDB" id="4304666at2"/>
<sequence length="333" mass="37853">MLTLGDKKLVFSFPEVHPDAICEIDFRRTLRLPDDNKVYPLPPGLGKFPLVHTEDHSHSTPQAWQKYGGVMMPMYQSEAMWLCFDSPKEYPFAIKIATGKINAVTGSQWDNSLKSSPQDYLAIPKQPWLDGFHTSDNIVRQFVAMPLGQGFSAEEQLTGKAEFGGIQIIVYPMKAEKYEDILRMRKQPMPMGSAPMVNMMCNFFEDPLSMSISPGGRIEQEIYIDQYNLKDYDLTAYSRCFVQLVNSEQWENITNSKPPTQPFTAQDYEEAGLPWFDYYSDSPTLKAGDTLSSLKGVASKWLDKHGKEMNNNQSISTKNIIKIKENQVSDGNW</sequence>
<dbReference type="AlphaFoldDB" id="A0A844LZI5"/>
<evidence type="ECO:0008006" key="3">
    <source>
        <dbReference type="Google" id="ProtNLM"/>
    </source>
</evidence>
<dbReference type="RefSeq" id="WP_155586984.1">
    <property type="nucleotide sequence ID" value="NZ_WFKQ01000002.1"/>
</dbReference>